<evidence type="ECO:0000313" key="4">
    <source>
        <dbReference type="Proteomes" id="UP000192478"/>
    </source>
</evidence>
<reference evidence="2 4" key="2">
    <citation type="submission" date="2017-03" db="EMBL/GenBank/DDBJ databases">
        <title>Complete sequence of Clostridium formicaceticum DSM 92.</title>
        <authorList>
            <person name="Poehlein A."/>
            <person name="Karl M."/>
            <person name="Bengelsdorf F.R."/>
            <person name="Duerre P."/>
            <person name="Daniel R."/>
        </authorList>
    </citation>
    <scope>NUCLEOTIDE SEQUENCE [LARGE SCALE GENOMIC DNA]</scope>
    <source>
        <strain evidence="2 4">DSM 92</strain>
    </source>
</reference>
<reference evidence="1 3" key="1">
    <citation type="submission" date="2016-10" db="EMBL/GenBank/DDBJ databases">
        <title>Complete Genome Sequence of Acetogen Clostridium formicoaceticum ATCC 27076.</title>
        <authorList>
            <person name="Bao T."/>
            <person name="Cheng C."/>
            <person name="Zhao J."/>
            <person name="Yang S.-T."/>
            <person name="Wang J."/>
            <person name="Wang M."/>
        </authorList>
    </citation>
    <scope>NUCLEOTIDE SEQUENCE [LARGE SCALE GENOMIC DNA]</scope>
    <source>
        <strain evidence="1 3">ATCC 27076</strain>
    </source>
</reference>
<dbReference type="Proteomes" id="UP000177894">
    <property type="component" value="Chromosome"/>
</dbReference>
<evidence type="ECO:0000313" key="2">
    <source>
        <dbReference type="EMBL" id="ARE87390.1"/>
    </source>
</evidence>
<evidence type="ECO:0000313" key="3">
    <source>
        <dbReference type="Proteomes" id="UP000177894"/>
    </source>
</evidence>
<dbReference type="EMBL" id="CP020559">
    <property type="protein sequence ID" value="ARE87390.1"/>
    <property type="molecule type" value="Genomic_DNA"/>
</dbReference>
<dbReference type="InterPro" id="IPR006427">
    <property type="entry name" value="Portal_HK97"/>
</dbReference>
<dbReference type="NCBIfam" id="TIGR01537">
    <property type="entry name" value="portal_HK97"/>
    <property type="match status" value="1"/>
</dbReference>
<keyword evidence="3" id="KW-1185">Reference proteome</keyword>
<evidence type="ECO:0000313" key="1">
    <source>
        <dbReference type="EMBL" id="AOY76911.1"/>
    </source>
</evidence>
<proteinExistence type="predicted"/>
<organism evidence="2 4">
    <name type="scientific">Clostridium formicaceticum</name>
    <dbReference type="NCBI Taxonomy" id="1497"/>
    <lineage>
        <taxon>Bacteria</taxon>
        <taxon>Bacillati</taxon>
        <taxon>Bacillota</taxon>
        <taxon>Clostridia</taxon>
        <taxon>Eubacteriales</taxon>
        <taxon>Clostridiaceae</taxon>
        <taxon>Clostridium</taxon>
    </lineage>
</organism>
<dbReference type="EMBL" id="CP017603">
    <property type="protein sequence ID" value="AOY76911.1"/>
    <property type="molecule type" value="Genomic_DNA"/>
</dbReference>
<protein>
    <submittedName>
        <fullName evidence="2">Phage portal protein</fullName>
    </submittedName>
</protein>
<dbReference type="InterPro" id="IPR006944">
    <property type="entry name" value="Phage/GTA_portal"/>
</dbReference>
<dbReference type="RefSeq" id="WP_070969334.1">
    <property type="nucleotide sequence ID" value="NZ_CP017603.1"/>
</dbReference>
<name>A0AAC9WH60_9CLOT</name>
<dbReference type="KEGG" id="cfm:BJL90_14235"/>
<sequence>MGFFRRAIEKRSNEVVDINSQEFLKILGIDANSISDDKLKESTYFTCMRIMTDSISKLPLKLYRETDNGTEKASSHALYKLLKLRPNQYMSSSDFWKMVEFQRLHNGHSVVYIDYVTRGRNAGKIKGLYPLNMDNVRIWIDDAGIIGKDNAIYYVYKDKKGNEYKLKHSEVLHFKGLTSDGITGMSVREYLVTTIENAQAGQKYVNNYFKGGLFAKGLLQYTGDISPENMKKMQGRFESMANGIKNAGKILPVPLGFSFNSISNSMADSQFLELNQFSIQNITSAFGVKMHQVNMLERATHNNIEHQMKEFYIDTLQSILTMYEQELNYKLLLSKELENGYFFRFNVDSILRSDIKTRYEAYRIGIQSGFLSINESRNLENLPSVDEGDTLICNGNMIPVKMAGNQYNNASEGGGTDD</sequence>
<accession>A0AAC9WH60</accession>
<dbReference type="Pfam" id="PF04860">
    <property type="entry name" value="Phage_portal"/>
    <property type="match status" value="1"/>
</dbReference>
<dbReference type="AlphaFoldDB" id="A0AAC9WH60"/>
<gene>
    <name evidence="1" type="ORF">BJL90_14235</name>
    <name evidence="2" type="ORF">CLFO_17900</name>
</gene>
<dbReference type="Proteomes" id="UP000192478">
    <property type="component" value="Chromosome"/>
</dbReference>